<feature type="domain" description="Thiolase C-terminal" evidence="1">
    <location>
        <begin position="245"/>
        <end position="387"/>
    </location>
</feature>
<organism evidence="2 3">
    <name type="scientific">Actinacidiphila alni</name>
    <dbReference type="NCBI Taxonomy" id="380248"/>
    <lineage>
        <taxon>Bacteria</taxon>
        <taxon>Bacillati</taxon>
        <taxon>Actinomycetota</taxon>
        <taxon>Actinomycetes</taxon>
        <taxon>Kitasatosporales</taxon>
        <taxon>Streptomycetaceae</taxon>
        <taxon>Actinacidiphila</taxon>
    </lineage>
</organism>
<gene>
    <name evidence="2" type="ORF">SAMN05216251_12033</name>
</gene>
<evidence type="ECO:0000259" key="1">
    <source>
        <dbReference type="Pfam" id="PF22691"/>
    </source>
</evidence>
<dbReference type="InterPro" id="IPR055140">
    <property type="entry name" value="Thiolase_C_2"/>
</dbReference>
<accession>A0A1I2JX31</accession>
<dbReference type="CDD" id="cd00829">
    <property type="entry name" value="SCP-x_thiolase"/>
    <property type="match status" value="1"/>
</dbReference>
<evidence type="ECO:0000313" key="3">
    <source>
        <dbReference type="Proteomes" id="UP000199323"/>
    </source>
</evidence>
<dbReference type="RefSeq" id="WP_093716385.1">
    <property type="nucleotide sequence ID" value="NZ_FONG01000020.1"/>
</dbReference>
<name>A0A1I2JX31_9ACTN</name>
<dbReference type="PANTHER" id="PTHR42870:SF1">
    <property type="entry name" value="NON-SPECIFIC LIPID-TRANSFER PROTEIN-LIKE 2"/>
    <property type="match status" value="1"/>
</dbReference>
<proteinExistence type="predicted"/>
<dbReference type="Proteomes" id="UP000199323">
    <property type="component" value="Unassembled WGS sequence"/>
</dbReference>
<reference evidence="2 3" key="1">
    <citation type="submission" date="2016-10" db="EMBL/GenBank/DDBJ databases">
        <authorList>
            <person name="de Groot N.N."/>
        </authorList>
    </citation>
    <scope>NUCLEOTIDE SEQUENCE [LARGE SCALE GENOMIC DNA]</scope>
    <source>
        <strain evidence="2 3">CGMCC 4.3510</strain>
    </source>
</reference>
<dbReference type="Gene3D" id="3.40.47.10">
    <property type="match status" value="1"/>
</dbReference>
<dbReference type="OrthoDB" id="9785768at2"/>
<dbReference type="InterPro" id="IPR016039">
    <property type="entry name" value="Thiolase-like"/>
</dbReference>
<dbReference type="AlphaFoldDB" id="A0A1I2JX31"/>
<dbReference type="EMBL" id="FONG01000020">
    <property type="protein sequence ID" value="SFF58430.1"/>
    <property type="molecule type" value="Genomic_DNA"/>
</dbReference>
<evidence type="ECO:0000313" key="2">
    <source>
        <dbReference type="EMBL" id="SFF58430.1"/>
    </source>
</evidence>
<protein>
    <submittedName>
        <fullName evidence="2">Acetyl-CoA acetyltransferase</fullName>
    </submittedName>
</protein>
<keyword evidence="2" id="KW-0808">Transferase</keyword>
<dbReference type="STRING" id="380248.SAMN05216251_12033"/>
<dbReference type="NCBIfam" id="NF004811">
    <property type="entry name" value="PRK06158.1"/>
    <property type="match status" value="1"/>
</dbReference>
<dbReference type="SUPFAM" id="SSF53901">
    <property type="entry name" value="Thiolase-like"/>
    <property type="match status" value="2"/>
</dbReference>
<dbReference type="GO" id="GO:0016747">
    <property type="term" value="F:acyltransferase activity, transferring groups other than amino-acyl groups"/>
    <property type="evidence" value="ECO:0007669"/>
    <property type="project" value="UniProtKB-ARBA"/>
</dbReference>
<dbReference type="PANTHER" id="PTHR42870">
    <property type="entry name" value="ACETYL-COA C-ACETYLTRANSFERASE"/>
    <property type="match status" value="1"/>
</dbReference>
<sequence>MTRPDRTPVIAGIGLSDGPKAPHLDALGHQAQAMQRALADSGLSKDDIDGFGCAEAWIPGVPGVDLPETAEYLGLDPRWIEGTYTGGSAYEFQVQHAEAAIRTGMADTVLLTYGSDLLTRMGRSLGTGYGRKPVGGAAYEEPYGKTTVAAYAMAAQRHMYQYGTTAEQLASVAVAVREYAAHNPQAIYRKPLTVEDVLNSRMIADPLHLYDCCAITDGGGALIVTTEERARDLRQPYVSILGTAARQNHWNISQAPDVTTTAGVRSGQEAFARAGLTPDDVDMAMLYDSFTITVVLLLESLGFCKPGEGGPFAEAGNLRPGGRLPINTDGGGLSACHPGLRGIFLLIEAVRQLRGQAGEVQVPDCEVALAAGSGGWFSTIGVTILGKGR</sequence>
<keyword evidence="3" id="KW-1185">Reference proteome</keyword>
<dbReference type="Pfam" id="PF22691">
    <property type="entry name" value="Thiolase_C_1"/>
    <property type="match status" value="1"/>
</dbReference>